<evidence type="ECO:0000313" key="2">
    <source>
        <dbReference type="Proteomes" id="UP000658514"/>
    </source>
</evidence>
<dbReference type="NCBIfam" id="NF041064">
    <property type="entry name" value="DpdG"/>
    <property type="match status" value="1"/>
</dbReference>
<keyword evidence="2" id="KW-1185">Reference proteome</keyword>
<dbReference type="InterPro" id="IPR049812">
    <property type="entry name" value="DpdG-like"/>
</dbReference>
<reference evidence="1 2" key="1">
    <citation type="journal article" date="2020" name="ISME J.">
        <title>Comparative genomics reveals insights into cyanobacterial evolution and habitat adaptation.</title>
        <authorList>
            <person name="Chen M.Y."/>
            <person name="Teng W.K."/>
            <person name="Zhao L."/>
            <person name="Hu C.X."/>
            <person name="Zhou Y.K."/>
            <person name="Han B.P."/>
            <person name="Song L.R."/>
            <person name="Shu W.S."/>
        </authorList>
    </citation>
    <scope>NUCLEOTIDE SEQUENCE [LARGE SCALE GENOMIC DNA]</scope>
    <source>
        <strain evidence="1 2">FACHB-288</strain>
    </source>
</reference>
<dbReference type="RefSeq" id="WP_190551715.1">
    <property type="nucleotide sequence ID" value="NZ_CAWPNO010000138.1"/>
</dbReference>
<dbReference type="Proteomes" id="UP000658514">
    <property type="component" value="Unassembled WGS sequence"/>
</dbReference>
<comment type="caution">
    <text evidence="1">The sequence shown here is derived from an EMBL/GenBank/DDBJ whole genome shotgun (WGS) entry which is preliminary data.</text>
</comment>
<protein>
    <submittedName>
        <fullName evidence="1">Uncharacterized protein</fullName>
    </submittedName>
</protein>
<proteinExistence type="predicted"/>
<dbReference type="EMBL" id="JACJQH010000099">
    <property type="protein sequence ID" value="MBD2200615.1"/>
    <property type="molecule type" value="Genomic_DNA"/>
</dbReference>
<sequence>MSVLKEPLATPSRVRGIFRYLLQKKGQKEKREVLEKILSPDELVKDAPPGRPMFRKTINQIKNRIVNGVHNIGLLIEEEDEISINPSLPEDSRNPQIAEQLLPNTLATLFFASGNTDEEDFGLVCAWYLAQNIYDAPGNWEMIQNQVSKQQVGELLRMTNSTLYGQMDDWMCYMGLAWGHALGGKRVTVPDPTLYIKRNLKNLFNNQVGAKIIIQEFIDRLANKCPLFETGKFREKIDANIGGRQLNYLSTSTAFALFRLRDEGYIQLKRESDADLMILPKANNQVDDDGRISHITWQGENS</sequence>
<name>A0ABR8AKM5_9CYAN</name>
<organism evidence="1 2">
    <name type="scientific">Calothrix parietina FACHB-288</name>
    <dbReference type="NCBI Taxonomy" id="2692896"/>
    <lineage>
        <taxon>Bacteria</taxon>
        <taxon>Bacillati</taxon>
        <taxon>Cyanobacteriota</taxon>
        <taxon>Cyanophyceae</taxon>
        <taxon>Nostocales</taxon>
        <taxon>Calotrichaceae</taxon>
        <taxon>Calothrix</taxon>
    </lineage>
</organism>
<evidence type="ECO:0000313" key="1">
    <source>
        <dbReference type="EMBL" id="MBD2200615.1"/>
    </source>
</evidence>
<accession>A0ABR8AKM5</accession>
<gene>
    <name evidence="1" type="ORF">H6G24_35085</name>
</gene>